<feature type="region of interest" description="Disordered" evidence="1">
    <location>
        <begin position="355"/>
        <end position="387"/>
    </location>
</feature>
<dbReference type="AlphaFoldDB" id="A0A1J6KCS8"/>
<gene>
    <name evidence="2" type="ORF">A4A49_21469</name>
</gene>
<dbReference type="Gramene" id="OIT27901">
    <property type="protein sequence ID" value="OIT27901"/>
    <property type="gene ID" value="A4A49_21469"/>
</dbReference>
<dbReference type="PANTHER" id="PTHR33437:SF2">
    <property type="entry name" value="OS06G0361200 PROTEIN"/>
    <property type="match status" value="1"/>
</dbReference>
<keyword evidence="3" id="KW-1185">Reference proteome</keyword>
<dbReference type="PANTHER" id="PTHR33437">
    <property type="entry name" value="OS06G0361200 PROTEIN"/>
    <property type="match status" value="1"/>
</dbReference>
<name>A0A1J6KCS8_NICAT</name>
<dbReference type="Proteomes" id="UP000187609">
    <property type="component" value="Unassembled WGS sequence"/>
</dbReference>
<reference evidence="2" key="1">
    <citation type="submission" date="2016-11" db="EMBL/GenBank/DDBJ databases">
        <title>The genome of Nicotiana attenuata.</title>
        <authorList>
            <person name="Xu S."/>
            <person name="Brockmoeller T."/>
            <person name="Gaquerel E."/>
            <person name="Navarro A."/>
            <person name="Kuhl H."/>
            <person name="Gase K."/>
            <person name="Ling Z."/>
            <person name="Zhou W."/>
            <person name="Kreitzer C."/>
            <person name="Stanke M."/>
            <person name="Tang H."/>
            <person name="Lyons E."/>
            <person name="Pandey P."/>
            <person name="Pandey S.P."/>
            <person name="Timmermann B."/>
            <person name="Baldwin I.T."/>
        </authorList>
    </citation>
    <scope>NUCLEOTIDE SEQUENCE [LARGE SCALE GENOMIC DNA]</scope>
    <source>
        <strain evidence="2">UT</strain>
    </source>
</reference>
<evidence type="ECO:0000313" key="3">
    <source>
        <dbReference type="Proteomes" id="UP000187609"/>
    </source>
</evidence>
<evidence type="ECO:0000256" key="1">
    <source>
        <dbReference type="SAM" id="MobiDB-lite"/>
    </source>
</evidence>
<dbReference type="EMBL" id="MJEQ01002236">
    <property type="protein sequence ID" value="OIT27901.1"/>
    <property type="molecule type" value="Genomic_DNA"/>
</dbReference>
<feature type="compositionally biased region" description="Basic and acidic residues" evidence="1">
    <location>
        <begin position="355"/>
        <end position="368"/>
    </location>
</feature>
<evidence type="ECO:0000313" key="2">
    <source>
        <dbReference type="EMBL" id="OIT27901.1"/>
    </source>
</evidence>
<sequence>MAFYKYDISCKDATVAASAQLSHVGPITRSKFKASGLDGSEYFASLEMAKKSRSHMTFATAIFGSNTPFSMFDKLSPTASNLGGFEDSVDSSVSTKVNALMTDATNVDEKFAMMEQTIEVLKKSVEDKDLQIAQLMNKLEAYAPGESSHVPPRSPVFTSQKTAVEESFAKLNIQKEKQSTSVAALSVQQLQDMITNTIRAQYGGPSQSSLELDNHSKDKDDEGWILVTHKKRKHQAVLRLPLPKPRAKISDVDRLQPPRIIKSSNSALSPKFRKPITLHEFFPGKLFHGSHVGATHVVSSTDKTTESNDEPAPMKTQENYDNGKVVTCCATISFTDDDLLLGRKIHLRFCEPKVEKPSSDDKADVKSEEENEAQWTTIKPPKKGTEEVSIKLSSSEGDIQTKTEEHLVFRYVPRECRKKGQPLLQECTLKKQMSHKDIQHLKEHMTVPVAQIPSVTCESAKGNPQADKIKGHYDPKAFILLEKSGYDFSNPSQLGELKDEVTGEKIHGLNESQIKLRKQGHYVATPKFGLGFSLVEPLRISSKRSKKIASSQYTSVEEMKEVKGNKIKQRASVFDRIGGSTPSDSVFERLSHKGGRVSSKHLKEVSTTSKTSVFCHLGTTRKLPSRKILSKHKEQVHEERDHFEVVADKEICSAFPSRMKRKSILSISTDGPLKVQRRIIVYTCQPRKEAKKEKEAMPTIQGSQREKFANHSPAKDEIWSLELQASFLPSRKAEMHHVLARMLQSGDMARRSSSLRNTLNVSRQAARRDVPSCCCTLFKTCKNKKRFWSPRCQQDDVFVDTVRVARRSARLMDIGAIARRFCFYRYDASSTMLRFGMMDIEADNAIFQINMGNIMKYSLIHHEE</sequence>
<comment type="caution">
    <text evidence="2">The sequence shown here is derived from an EMBL/GenBank/DDBJ whole genome shotgun (WGS) entry which is preliminary data.</text>
</comment>
<organism evidence="2 3">
    <name type="scientific">Nicotiana attenuata</name>
    <name type="common">Coyote tobacco</name>
    <dbReference type="NCBI Taxonomy" id="49451"/>
    <lineage>
        <taxon>Eukaryota</taxon>
        <taxon>Viridiplantae</taxon>
        <taxon>Streptophyta</taxon>
        <taxon>Embryophyta</taxon>
        <taxon>Tracheophyta</taxon>
        <taxon>Spermatophyta</taxon>
        <taxon>Magnoliopsida</taxon>
        <taxon>eudicotyledons</taxon>
        <taxon>Gunneridae</taxon>
        <taxon>Pentapetalae</taxon>
        <taxon>asterids</taxon>
        <taxon>lamiids</taxon>
        <taxon>Solanales</taxon>
        <taxon>Solanaceae</taxon>
        <taxon>Nicotianoideae</taxon>
        <taxon>Nicotianeae</taxon>
        <taxon>Nicotiana</taxon>
    </lineage>
</organism>
<proteinExistence type="predicted"/>
<accession>A0A1J6KCS8</accession>
<protein>
    <submittedName>
        <fullName evidence="2">Uncharacterized protein</fullName>
    </submittedName>
</protein>